<dbReference type="AlphaFoldDB" id="A0A3M7QN08"/>
<dbReference type="EMBL" id="REGN01005641">
    <property type="protein sequence ID" value="RNA12670.1"/>
    <property type="molecule type" value="Genomic_DNA"/>
</dbReference>
<name>A0A3M7QN08_BRAPC</name>
<organism evidence="1 2">
    <name type="scientific">Brachionus plicatilis</name>
    <name type="common">Marine rotifer</name>
    <name type="synonym">Brachionus muelleri</name>
    <dbReference type="NCBI Taxonomy" id="10195"/>
    <lineage>
        <taxon>Eukaryota</taxon>
        <taxon>Metazoa</taxon>
        <taxon>Spiralia</taxon>
        <taxon>Gnathifera</taxon>
        <taxon>Rotifera</taxon>
        <taxon>Eurotatoria</taxon>
        <taxon>Monogononta</taxon>
        <taxon>Pseudotrocha</taxon>
        <taxon>Ploima</taxon>
        <taxon>Brachionidae</taxon>
        <taxon>Brachionus</taxon>
    </lineage>
</organism>
<evidence type="ECO:0000313" key="2">
    <source>
        <dbReference type="Proteomes" id="UP000276133"/>
    </source>
</evidence>
<reference evidence="1 2" key="1">
    <citation type="journal article" date="2018" name="Sci. Rep.">
        <title>Genomic signatures of local adaptation to the degree of environmental predictability in rotifers.</title>
        <authorList>
            <person name="Franch-Gras L."/>
            <person name="Hahn C."/>
            <person name="Garcia-Roger E.M."/>
            <person name="Carmona M.J."/>
            <person name="Serra M."/>
            <person name="Gomez A."/>
        </authorList>
    </citation>
    <scope>NUCLEOTIDE SEQUENCE [LARGE SCALE GENOMIC DNA]</scope>
    <source>
        <strain evidence="1">HYR1</strain>
    </source>
</reference>
<protein>
    <submittedName>
        <fullName evidence="1">Uncharacterized protein</fullName>
    </submittedName>
</protein>
<comment type="caution">
    <text evidence="1">The sequence shown here is derived from an EMBL/GenBank/DDBJ whole genome shotgun (WGS) entry which is preliminary data.</text>
</comment>
<sequence>MKIRGTLSPHCMNILNFDIRSLALKLHLFPKENKNYKKLRVLKKISFCTDNFSGNKDCVSGDTFEEQ</sequence>
<gene>
    <name evidence="1" type="ORF">BpHYR1_001061</name>
</gene>
<keyword evidence="2" id="KW-1185">Reference proteome</keyword>
<proteinExistence type="predicted"/>
<feature type="non-terminal residue" evidence="1">
    <location>
        <position position="67"/>
    </location>
</feature>
<evidence type="ECO:0000313" key="1">
    <source>
        <dbReference type="EMBL" id="RNA12670.1"/>
    </source>
</evidence>
<dbReference type="Proteomes" id="UP000276133">
    <property type="component" value="Unassembled WGS sequence"/>
</dbReference>
<accession>A0A3M7QN08</accession>